<dbReference type="InterPro" id="IPR050256">
    <property type="entry name" value="Glycosyltransferase_2"/>
</dbReference>
<protein>
    <submittedName>
        <fullName evidence="9">Glycosyltransferase family 2 protein</fullName>
    </submittedName>
</protein>
<reference evidence="9 10" key="1">
    <citation type="submission" date="2021-01" db="EMBL/GenBank/DDBJ databases">
        <title>Genome public.</title>
        <authorList>
            <person name="Liu C."/>
            <person name="Sun Q."/>
        </authorList>
    </citation>
    <scope>NUCLEOTIDE SEQUENCE [LARGE SCALE GENOMIC DNA]</scope>
    <source>
        <strain evidence="9 10">YIM B02515</strain>
    </source>
</reference>
<comment type="caution">
    <text evidence="9">The sequence shown here is derived from an EMBL/GenBank/DDBJ whole genome shotgun (WGS) entry which is preliminary data.</text>
</comment>
<dbReference type="SUPFAM" id="SSF53448">
    <property type="entry name" value="Nucleotide-diphospho-sugar transferases"/>
    <property type="match status" value="1"/>
</dbReference>
<evidence type="ECO:0000256" key="6">
    <source>
        <dbReference type="ARBA" id="ARBA00023136"/>
    </source>
</evidence>
<organism evidence="9 10">
    <name type="scientific">Clostridium rhizosphaerae</name>
    <dbReference type="NCBI Taxonomy" id="2803861"/>
    <lineage>
        <taxon>Bacteria</taxon>
        <taxon>Bacillati</taxon>
        <taxon>Bacillota</taxon>
        <taxon>Clostridia</taxon>
        <taxon>Eubacteriales</taxon>
        <taxon>Clostridiaceae</taxon>
        <taxon>Clostridium</taxon>
    </lineage>
</organism>
<dbReference type="InterPro" id="IPR001173">
    <property type="entry name" value="Glyco_trans_2-like"/>
</dbReference>
<dbReference type="Gene3D" id="3.90.550.10">
    <property type="entry name" value="Spore Coat Polysaccharide Biosynthesis Protein SpsA, Chain A"/>
    <property type="match status" value="1"/>
</dbReference>
<dbReference type="CDD" id="cd04187">
    <property type="entry name" value="DPM1_like_bac"/>
    <property type="match status" value="1"/>
</dbReference>
<evidence type="ECO:0000256" key="5">
    <source>
        <dbReference type="ARBA" id="ARBA00022989"/>
    </source>
</evidence>
<dbReference type="RefSeq" id="WP_202749628.1">
    <property type="nucleotide sequence ID" value="NZ_JAESWC010000009.1"/>
</dbReference>
<keyword evidence="2" id="KW-0328">Glycosyltransferase</keyword>
<evidence type="ECO:0000256" key="7">
    <source>
        <dbReference type="SAM" id="Phobius"/>
    </source>
</evidence>
<evidence type="ECO:0000256" key="3">
    <source>
        <dbReference type="ARBA" id="ARBA00022679"/>
    </source>
</evidence>
<dbReference type="PANTHER" id="PTHR48090">
    <property type="entry name" value="UNDECAPRENYL-PHOSPHATE 4-DEOXY-4-FORMAMIDO-L-ARABINOSE TRANSFERASE-RELATED"/>
    <property type="match status" value="1"/>
</dbReference>
<evidence type="ECO:0000259" key="8">
    <source>
        <dbReference type="Pfam" id="PF00535"/>
    </source>
</evidence>
<sequence>MTSKLISIVVPMYFEEKVVEECYKRLSNVVIDNELNYELIFVNDGSTDKTLELLSQIAEKDPHVKVVSFARNFGHQIAVTAGLDKAKGDAVVIIDADLQDPPELIPDMIKLWEQGYDVVYGKRKKRDGESWFKLTSAKMFYRFLDKMSTVKIPVDTGDFRLVDRKVIDALKKMPEHNRFLRGMCSWVGYKQIALEYERKERFAGETKYPLKKMLKFALDAIFSFSVKPLKLAEYLGSIAILATLAIIFYSIISSAIGLKSIALGWTLTLTFITFFGGIQLLSIGIVGEYIARIYDESKERPLYIIDKEINLENNLSNSLYLHSKRIHIDKSLRKPLYLVSNELSKELAGKSEEATQS</sequence>
<evidence type="ECO:0000256" key="2">
    <source>
        <dbReference type="ARBA" id="ARBA00022676"/>
    </source>
</evidence>
<keyword evidence="10" id="KW-1185">Reference proteome</keyword>
<feature type="domain" description="Glycosyltransferase 2-like" evidence="8">
    <location>
        <begin position="7"/>
        <end position="169"/>
    </location>
</feature>
<dbReference type="InterPro" id="IPR029044">
    <property type="entry name" value="Nucleotide-diphossugar_trans"/>
</dbReference>
<keyword evidence="5 7" id="KW-1133">Transmembrane helix</keyword>
<dbReference type="Pfam" id="PF00535">
    <property type="entry name" value="Glycos_transf_2"/>
    <property type="match status" value="1"/>
</dbReference>
<accession>A0ABS1TBY0</accession>
<gene>
    <name evidence="9" type="ORF">JK636_14000</name>
</gene>
<keyword evidence="3" id="KW-0808">Transferase</keyword>
<keyword evidence="4 7" id="KW-0812">Transmembrane</keyword>
<evidence type="ECO:0000256" key="4">
    <source>
        <dbReference type="ARBA" id="ARBA00022692"/>
    </source>
</evidence>
<dbReference type="PANTHER" id="PTHR48090:SF1">
    <property type="entry name" value="PROPHAGE BACTOPRENOL GLUCOSYL TRANSFERASE HOMOLOG"/>
    <property type="match status" value="1"/>
</dbReference>
<comment type="subcellular location">
    <subcellularLocation>
        <location evidence="1">Membrane</location>
        <topology evidence="1">Multi-pass membrane protein</topology>
    </subcellularLocation>
</comment>
<keyword evidence="6 7" id="KW-0472">Membrane</keyword>
<dbReference type="Proteomes" id="UP000632377">
    <property type="component" value="Unassembled WGS sequence"/>
</dbReference>
<name>A0ABS1TBY0_9CLOT</name>
<evidence type="ECO:0000313" key="10">
    <source>
        <dbReference type="Proteomes" id="UP000632377"/>
    </source>
</evidence>
<feature type="transmembrane region" description="Helical" evidence="7">
    <location>
        <begin position="262"/>
        <end position="291"/>
    </location>
</feature>
<evidence type="ECO:0000313" key="9">
    <source>
        <dbReference type="EMBL" id="MBL4936868.1"/>
    </source>
</evidence>
<proteinExistence type="predicted"/>
<dbReference type="EMBL" id="JAESWC010000009">
    <property type="protein sequence ID" value="MBL4936868.1"/>
    <property type="molecule type" value="Genomic_DNA"/>
</dbReference>
<feature type="transmembrane region" description="Helical" evidence="7">
    <location>
        <begin position="234"/>
        <end position="256"/>
    </location>
</feature>
<evidence type="ECO:0000256" key="1">
    <source>
        <dbReference type="ARBA" id="ARBA00004141"/>
    </source>
</evidence>